<organism evidence="3 4">
    <name type="scientific">Acer saccharum</name>
    <name type="common">Sugar maple</name>
    <dbReference type="NCBI Taxonomy" id="4024"/>
    <lineage>
        <taxon>Eukaryota</taxon>
        <taxon>Viridiplantae</taxon>
        <taxon>Streptophyta</taxon>
        <taxon>Embryophyta</taxon>
        <taxon>Tracheophyta</taxon>
        <taxon>Spermatophyta</taxon>
        <taxon>Magnoliopsida</taxon>
        <taxon>eudicotyledons</taxon>
        <taxon>Gunneridae</taxon>
        <taxon>Pentapetalae</taxon>
        <taxon>rosids</taxon>
        <taxon>malvids</taxon>
        <taxon>Sapindales</taxon>
        <taxon>Sapindaceae</taxon>
        <taxon>Hippocastanoideae</taxon>
        <taxon>Acereae</taxon>
        <taxon>Acer</taxon>
    </lineage>
</organism>
<dbReference type="EMBL" id="JAUESC010000003">
    <property type="protein sequence ID" value="KAK0600377.1"/>
    <property type="molecule type" value="Genomic_DNA"/>
</dbReference>
<protein>
    <submittedName>
        <fullName evidence="3">Uncharacterized protein</fullName>
    </submittedName>
</protein>
<evidence type="ECO:0000256" key="2">
    <source>
        <dbReference type="SAM" id="MobiDB-lite"/>
    </source>
</evidence>
<feature type="region of interest" description="Disordered" evidence="2">
    <location>
        <begin position="160"/>
        <end position="203"/>
    </location>
</feature>
<evidence type="ECO:0000256" key="1">
    <source>
        <dbReference type="SAM" id="Coils"/>
    </source>
</evidence>
<keyword evidence="1" id="KW-0175">Coiled coil</keyword>
<comment type="caution">
    <text evidence="3">The sequence shown here is derived from an EMBL/GenBank/DDBJ whole genome shotgun (WGS) entry which is preliminary data.</text>
</comment>
<proteinExistence type="predicted"/>
<reference evidence="3" key="2">
    <citation type="submission" date="2023-06" db="EMBL/GenBank/DDBJ databases">
        <authorList>
            <person name="Swenson N.G."/>
            <person name="Wegrzyn J.L."/>
            <person name="Mcevoy S.L."/>
        </authorList>
    </citation>
    <scope>NUCLEOTIDE SEQUENCE</scope>
    <source>
        <strain evidence="3">NS2018</strain>
        <tissue evidence="3">Leaf</tissue>
    </source>
</reference>
<reference evidence="3" key="1">
    <citation type="journal article" date="2022" name="Plant J.">
        <title>Strategies of tolerance reflected in two North American maple genomes.</title>
        <authorList>
            <person name="McEvoy S.L."/>
            <person name="Sezen U.U."/>
            <person name="Trouern-Trend A."/>
            <person name="McMahon S.M."/>
            <person name="Schaberg P.G."/>
            <person name="Yang J."/>
            <person name="Wegrzyn J.L."/>
            <person name="Swenson N.G."/>
        </authorList>
    </citation>
    <scope>NUCLEOTIDE SEQUENCE</scope>
    <source>
        <strain evidence="3">NS2018</strain>
    </source>
</reference>
<keyword evidence="4" id="KW-1185">Reference proteome</keyword>
<dbReference type="Proteomes" id="UP001168877">
    <property type="component" value="Unassembled WGS sequence"/>
</dbReference>
<feature type="coiled-coil region" evidence="1">
    <location>
        <begin position="291"/>
        <end position="343"/>
    </location>
</feature>
<dbReference type="AlphaFoldDB" id="A0AA39T222"/>
<sequence length="386" mass="44342">MGGEEYRYRRVWNRYEIRGAGKAPPCDVALERTKILLEIPAAQRSVSNLLMEGNFRPSRLWRWSTLNRSRAPYPHVKDILSYIWIMRSFEILQYNLHFLQPLIDVERRFAVTTMASTEINIPDNAETMRRYREEFAKKRAAAHKKKQAVEKSVGSAPTVVEPILESSPERSPLKKRQKRASAVDRQKKAASSSKDRSAGSDFEPDSPIKLLASGLSSFKDLAGFLKRSDDFTLVDDDMHLKKVKTEEMFDTLLLSNFQAYQATLHLHGRYKAINDKSVALRKAGDALKVENAKLSTEKSVIEQQKIALEEALKNERDRHQAEVVKLKEVADQQDQTIEALRERALSIAVEAVCKTRAELFKEYLSGDHSKWNPQEMQEEIDIYEEM</sequence>
<evidence type="ECO:0000313" key="4">
    <source>
        <dbReference type="Proteomes" id="UP001168877"/>
    </source>
</evidence>
<gene>
    <name evidence="3" type="ORF">LWI29_014374</name>
</gene>
<accession>A0AA39T222</accession>
<name>A0AA39T222_ACESA</name>
<evidence type="ECO:0000313" key="3">
    <source>
        <dbReference type="EMBL" id="KAK0600377.1"/>
    </source>
</evidence>
<feature type="compositionally biased region" description="Basic and acidic residues" evidence="2">
    <location>
        <begin position="181"/>
        <end position="198"/>
    </location>
</feature>